<reference evidence="2" key="1">
    <citation type="journal article" date="2023" name="Hortic. Res.">
        <title>A chromosome-level phased genome enabling allele-level studies in sweet orange: a case study on citrus Huanglongbing tolerance.</title>
        <authorList>
            <person name="Wu B."/>
            <person name="Yu Q."/>
            <person name="Deng Z."/>
            <person name="Duan Y."/>
            <person name="Luo F."/>
            <person name="Gmitter F. Jr."/>
        </authorList>
    </citation>
    <scope>NUCLEOTIDE SEQUENCE [LARGE SCALE GENOMIC DNA]</scope>
    <source>
        <strain evidence="2">cv. Valencia</strain>
    </source>
</reference>
<protein>
    <submittedName>
        <fullName evidence="1">Uncharacterized protein</fullName>
    </submittedName>
</protein>
<name>A0ACB8NFG0_CITSI</name>
<keyword evidence="2" id="KW-1185">Reference proteome</keyword>
<evidence type="ECO:0000313" key="2">
    <source>
        <dbReference type="Proteomes" id="UP000829398"/>
    </source>
</evidence>
<dbReference type="EMBL" id="CM039171">
    <property type="protein sequence ID" value="KAH9796587.1"/>
    <property type="molecule type" value="Genomic_DNA"/>
</dbReference>
<proteinExistence type="predicted"/>
<dbReference type="Proteomes" id="UP000829398">
    <property type="component" value="Chromosome 2"/>
</dbReference>
<sequence>MSKKKAFGGNTMTLKDFHGGSIPTDLPLPSAPGVMVRPMDRSGFDRPTSWGNPMARPDNRPRPSSSPATRHFDDKTPFLAHPGHIGRHFDEDERKPLDGVSAPRKTVGDEGFHVEVHPESASSGRISNWGGSSSFSQASSGPVNSYAGRAAEQSQIGVNSQNSVGNSGQMGSGSYPNAWTARRDMAASVSEPVQSGWNGQSAVSKLVHASALEKVSSGRWQSKHSVQYHADVQVIQPPETANGLRPKSDDNVYDGTDAMGGREFSDASLARHVERGLNIEDGFQGGRKEEHNHESTNSSTLLEVKERKPTYYAGRVQPAYSNGKFCGLESQPLVHSEASERPKLKLFPRTKPLENSEPDGPNPNEGNQQLSESAHGHIEAANGLLGSLNPTKPEFPATDGANHAVDRPKLNLKPRSQATEQLVGSIETERNALFGGARPRELVLRERGIDDAAISNHDSSQHSDRTKQNISNSGRAIDYATPARQGERTENLHLDQRFGRKFDRKDQRVDVERADMERRNWRNDNRRNSRGPEREQQQQQQQEVRHPSPETWRKPVEQPKPASADGVGPRYGKVASAVELAHAFSRSFSDPKLDDRYSGKRGLPGRSQMPFSRLTGPTSRPQINGY</sequence>
<accession>A0ACB8NFG0</accession>
<comment type="caution">
    <text evidence="1">The sequence shown here is derived from an EMBL/GenBank/DDBJ whole genome shotgun (WGS) entry which is preliminary data.</text>
</comment>
<organism evidence="1 2">
    <name type="scientific">Citrus sinensis</name>
    <name type="common">Sweet orange</name>
    <name type="synonym">Citrus aurantium var. sinensis</name>
    <dbReference type="NCBI Taxonomy" id="2711"/>
    <lineage>
        <taxon>Eukaryota</taxon>
        <taxon>Viridiplantae</taxon>
        <taxon>Streptophyta</taxon>
        <taxon>Embryophyta</taxon>
        <taxon>Tracheophyta</taxon>
        <taxon>Spermatophyta</taxon>
        <taxon>Magnoliopsida</taxon>
        <taxon>eudicotyledons</taxon>
        <taxon>Gunneridae</taxon>
        <taxon>Pentapetalae</taxon>
        <taxon>rosids</taxon>
        <taxon>malvids</taxon>
        <taxon>Sapindales</taxon>
        <taxon>Rutaceae</taxon>
        <taxon>Aurantioideae</taxon>
        <taxon>Citrus</taxon>
    </lineage>
</organism>
<evidence type="ECO:0000313" key="1">
    <source>
        <dbReference type="EMBL" id="KAH9796587.1"/>
    </source>
</evidence>
<gene>
    <name evidence="1" type="ORF">KPL71_005584</name>
</gene>